<keyword evidence="2 5" id="KW-0812">Transmembrane</keyword>
<protein>
    <recommendedName>
        <fullName evidence="8">Auxin efflux carrier</fullName>
    </recommendedName>
</protein>
<keyword evidence="4 5" id="KW-0472">Membrane</keyword>
<evidence type="ECO:0008006" key="8">
    <source>
        <dbReference type="Google" id="ProtNLM"/>
    </source>
</evidence>
<dbReference type="EMBL" id="JANBOH010000002">
    <property type="protein sequence ID" value="KAJ1648642.1"/>
    <property type="molecule type" value="Genomic_DNA"/>
</dbReference>
<evidence type="ECO:0000256" key="2">
    <source>
        <dbReference type="ARBA" id="ARBA00022692"/>
    </source>
</evidence>
<feature type="transmembrane region" description="Helical" evidence="5">
    <location>
        <begin position="260"/>
        <end position="281"/>
    </location>
</feature>
<feature type="transmembrane region" description="Helical" evidence="5">
    <location>
        <begin position="386"/>
        <end position="408"/>
    </location>
</feature>
<accession>A0A9W7XNM9</accession>
<gene>
    <name evidence="6" type="ORF">LPJ64_000096</name>
</gene>
<feature type="transmembrane region" description="Helical" evidence="5">
    <location>
        <begin position="352"/>
        <end position="374"/>
    </location>
</feature>
<sequence>MSTQTLSRVFVIGATGYAIALKKSELKALARINIALLTPALLFTKITKSLDRQVLLELWFVPVVYVLLGFVGMFWTQFGGRILGLPAGFTRLCILAVYFSNVNSILIPIINGIASSPDSQFLLRDENDTPAAMADRAIAYGMILGIMNNLLRWSVGVAIMKPAASSGAGSSASMATLEIGGNHEGEPEVGETTRLLDGDQTQQPSARDFAASFLRKTSMRIWEAIRPCMTPPLCSVLVAIFVVCAPSLQHAMLAKGTYAFSVWSAVAICGEACVPLTLLALGGQLSADRHADPEDLESRNLVERVSSEKQNAGVVLVLLGRFLVVPAFSCTVLYVIHQHASWLMPLLKEDPALFLTLAIVSATPPAVNLLTVAQKLGMYESEAAKILSTAYFAGIFVLSIEVSVFLWLTSLIHT</sequence>
<evidence type="ECO:0000256" key="3">
    <source>
        <dbReference type="ARBA" id="ARBA00022989"/>
    </source>
</evidence>
<feature type="transmembrane region" description="Helical" evidence="5">
    <location>
        <begin position="92"/>
        <end position="113"/>
    </location>
</feature>
<dbReference type="AlphaFoldDB" id="A0A9W7XNM9"/>
<evidence type="ECO:0000256" key="1">
    <source>
        <dbReference type="ARBA" id="ARBA00004141"/>
    </source>
</evidence>
<dbReference type="GO" id="GO:0055085">
    <property type="term" value="P:transmembrane transport"/>
    <property type="evidence" value="ECO:0007669"/>
    <property type="project" value="InterPro"/>
</dbReference>
<comment type="caution">
    <text evidence="6">The sequence shown here is derived from an EMBL/GenBank/DDBJ whole genome shotgun (WGS) entry which is preliminary data.</text>
</comment>
<name>A0A9W7XNM9_9FUNG</name>
<dbReference type="PANTHER" id="PTHR31794">
    <property type="entry name" value="AUXIN EFFLUX TRANSPORTER FAMILY PROTEIN (EUROFUNG)"/>
    <property type="match status" value="1"/>
</dbReference>
<dbReference type="PANTHER" id="PTHR31794:SF4">
    <property type="entry name" value="AUXIN EFFLUX TRANSPORTER FAMILY PROTEIN (EUROFUNG)"/>
    <property type="match status" value="1"/>
</dbReference>
<evidence type="ECO:0000256" key="5">
    <source>
        <dbReference type="SAM" id="Phobius"/>
    </source>
</evidence>
<evidence type="ECO:0000313" key="6">
    <source>
        <dbReference type="EMBL" id="KAJ1648642.1"/>
    </source>
</evidence>
<dbReference type="GO" id="GO:0005783">
    <property type="term" value="C:endoplasmic reticulum"/>
    <property type="evidence" value="ECO:0007669"/>
    <property type="project" value="TreeGrafter"/>
</dbReference>
<dbReference type="GO" id="GO:0016020">
    <property type="term" value="C:membrane"/>
    <property type="evidence" value="ECO:0007669"/>
    <property type="project" value="UniProtKB-SubCell"/>
</dbReference>
<feature type="transmembrane region" description="Helical" evidence="5">
    <location>
        <begin position="314"/>
        <end position="336"/>
    </location>
</feature>
<reference evidence="6" key="1">
    <citation type="submission" date="2022-07" db="EMBL/GenBank/DDBJ databases">
        <title>Phylogenomic reconstructions and comparative analyses of Kickxellomycotina fungi.</title>
        <authorList>
            <person name="Reynolds N.K."/>
            <person name="Stajich J.E."/>
            <person name="Barry K."/>
            <person name="Grigoriev I.V."/>
            <person name="Crous P."/>
            <person name="Smith M.E."/>
        </authorList>
    </citation>
    <scope>NUCLEOTIDE SEQUENCE</scope>
    <source>
        <strain evidence="6">NBRC 105413</strain>
    </source>
</reference>
<keyword evidence="7" id="KW-1185">Reference proteome</keyword>
<dbReference type="InterPro" id="IPR004776">
    <property type="entry name" value="Mem_transp_PIN-like"/>
</dbReference>
<proteinExistence type="predicted"/>
<organism evidence="6 7">
    <name type="scientific">Coemansia asiatica</name>
    <dbReference type="NCBI Taxonomy" id="1052880"/>
    <lineage>
        <taxon>Eukaryota</taxon>
        <taxon>Fungi</taxon>
        <taxon>Fungi incertae sedis</taxon>
        <taxon>Zoopagomycota</taxon>
        <taxon>Kickxellomycotina</taxon>
        <taxon>Kickxellomycetes</taxon>
        <taxon>Kickxellales</taxon>
        <taxon>Kickxellaceae</taxon>
        <taxon>Coemansia</taxon>
    </lineage>
</organism>
<feature type="transmembrane region" description="Helical" evidence="5">
    <location>
        <begin position="58"/>
        <end position="80"/>
    </location>
</feature>
<evidence type="ECO:0000313" key="7">
    <source>
        <dbReference type="Proteomes" id="UP001145021"/>
    </source>
</evidence>
<dbReference type="Proteomes" id="UP001145021">
    <property type="component" value="Unassembled WGS sequence"/>
</dbReference>
<comment type="subcellular location">
    <subcellularLocation>
        <location evidence="1">Membrane</location>
        <topology evidence="1">Multi-pass membrane protein</topology>
    </subcellularLocation>
</comment>
<evidence type="ECO:0000256" key="4">
    <source>
        <dbReference type="ARBA" id="ARBA00023136"/>
    </source>
</evidence>
<dbReference type="Pfam" id="PF03547">
    <property type="entry name" value="Mem_trans"/>
    <property type="match status" value="1"/>
</dbReference>
<keyword evidence="3 5" id="KW-1133">Transmembrane helix</keyword>
<feature type="transmembrane region" description="Helical" evidence="5">
    <location>
        <begin position="224"/>
        <end position="248"/>
    </location>
</feature>